<evidence type="ECO:0000256" key="2">
    <source>
        <dbReference type="ARBA" id="ARBA00022448"/>
    </source>
</evidence>
<reference evidence="9" key="2">
    <citation type="submission" date="2017-10" db="EMBL/GenBank/DDBJ databases">
        <title>Ladona fulva Genome sequencing and assembly.</title>
        <authorList>
            <person name="Murali S."/>
            <person name="Richards S."/>
            <person name="Bandaranaike D."/>
            <person name="Bellair M."/>
            <person name="Blankenburg K."/>
            <person name="Chao H."/>
            <person name="Dinh H."/>
            <person name="Doddapaneni H."/>
            <person name="Dugan-Rocha S."/>
            <person name="Elkadiri S."/>
            <person name="Gnanaolivu R."/>
            <person name="Hernandez B."/>
            <person name="Skinner E."/>
            <person name="Javaid M."/>
            <person name="Lee S."/>
            <person name="Li M."/>
            <person name="Ming W."/>
            <person name="Munidasa M."/>
            <person name="Muniz J."/>
            <person name="Nguyen L."/>
            <person name="Hughes D."/>
            <person name="Osuji N."/>
            <person name="Pu L.-L."/>
            <person name="Puazo M."/>
            <person name="Qu C."/>
            <person name="Quiroz J."/>
            <person name="Raj R."/>
            <person name="Weissenberger G."/>
            <person name="Xin Y."/>
            <person name="Zou X."/>
            <person name="Han Y."/>
            <person name="Worley K."/>
            <person name="Muzny D."/>
            <person name="Gibbs R."/>
        </authorList>
    </citation>
    <scope>NUCLEOTIDE SEQUENCE</scope>
    <source>
        <strain evidence="9">Sampled in the wild</strain>
    </source>
</reference>
<dbReference type="InterPro" id="IPR050931">
    <property type="entry name" value="Mito_Protein_Transport_Metaxin"/>
</dbReference>
<dbReference type="Pfam" id="PF17171">
    <property type="entry name" value="GST_C_6"/>
    <property type="match status" value="1"/>
</dbReference>
<evidence type="ECO:0000259" key="8">
    <source>
        <dbReference type="Pfam" id="PF17171"/>
    </source>
</evidence>
<dbReference type="InterPro" id="IPR033468">
    <property type="entry name" value="Metaxin_GST"/>
</dbReference>
<comment type="caution">
    <text evidence="9">The sequence shown here is derived from an EMBL/GenBank/DDBJ whole genome shotgun (WGS) entry which is preliminary data.</text>
</comment>
<dbReference type="Pfam" id="PF10568">
    <property type="entry name" value="Tom37"/>
    <property type="match status" value="1"/>
</dbReference>
<dbReference type="AlphaFoldDB" id="A0A8K0KQ51"/>
<keyword evidence="5" id="KW-0496">Mitochondrion</keyword>
<keyword evidence="6" id="KW-0472">Membrane</keyword>
<evidence type="ECO:0000256" key="4">
    <source>
        <dbReference type="ARBA" id="ARBA00022927"/>
    </source>
</evidence>
<dbReference type="OrthoDB" id="198787at2759"/>
<comment type="subcellular location">
    <subcellularLocation>
        <location evidence="1">Mitochondrion outer membrane</location>
    </subcellularLocation>
</comment>
<organism evidence="9 10">
    <name type="scientific">Ladona fulva</name>
    <name type="common">Scarce chaser dragonfly</name>
    <name type="synonym">Libellula fulva</name>
    <dbReference type="NCBI Taxonomy" id="123851"/>
    <lineage>
        <taxon>Eukaryota</taxon>
        <taxon>Metazoa</taxon>
        <taxon>Ecdysozoa</taxon>
        <taxon>Arthropoda</taxon>
        <taxon>Hexapoda</taxon>
        <taxon>Insecta</taxon>
        <taxon>Pterygota</taxon>
        <taxon>Palaeoptera</taxon>
        <taxon>Odonata</taxon>
        <taxon>Epiprocta</taxon>
        <taxon>Anisoptera</taxon>
        <taxon>Libelluloidea</taxon>
        <taxon>Libellulidae</taxon>
        <taxon>Ladona</taxon>
    </lineage>
</organism>
<dbReference type="GO" id="GO:0007005">
    <property type="term" value="P:mitochondrion organization"/>
    <property type="evidence" value="ECO:0007669"/>
    <property type="project" value="TreeGrafter"/>
</dbReference>
<gene>
    <name evidence="9" type="ORF">J437_LFUL018851</name>
</gene>
<accession>A0A8K0KQ51</accession>
<feature type="domain" description="Metaxin glutathione S-transferase" evidence="8">
    <location>
        <begin position="268"/>
        <end position="311"/>
    </location>
</feature>
<feature type="domain" description="Mitochondrial outer membrane transport complex Sam37/metaxin N-terminal" evidence="7">
    <location>
        <begin position="122"/>
        <end position="243"/>
    </location>
</feature>
<protein>
    <recommendedName>
        <fullName evidence="11">Metaxin-2</fullName>
    </recommendedName>
</protein>
<evidence type="ECO:0000256" key="3">
    <source>
        <dbReference type="ARBA" id="ARBA00022787"/>
    </source>
</evidence>
<reference evidence="9" key="1">
    <citation type="submission" date="2013-04" db="EMBL/GenBank/DDBJ databases">
        <authorList>
            <person name="Qu J."/>
            <person name="Murali S.C."/>
            <person name="Bandaranaike D."/>
            <person name="Bellair M."/>
            <person name="Blankenburg K."/>
            <person name="Chao H."/>
            <person name="Dinh H."/>
            <person name="Doddapaneni H."/>
            <person name="Downs B."/>
            <person name="Dugan-Rocha S."/>
            <person name="Elkadiri S."/>
            <person name="Gnanaolivu R.D."/>
            <person name="Hernandez B."/>
            <person name="Javaid M."/>
            <person name="Jayaseelan J.C."/>
            <person name="Lee S."/>
            <person name="Li M."/>
            <person name="Ming W."/>
            <person name="Munidasa M."/>
            <person name="Muniz J."/>
            <person name="Nguyen L."/>
            <person name="Ongeri F."/>
            <person name="Osuji N."/>
            <person name="Pu L.-L."/>
            <person name="Puazo M."/>
            <person name="Qu C."/>
            <person name="Quiroz J."/>
            <person name="Raj R."/>
            <person name="Weissenberger G."/>
            <person name="Xin Y."/>
            <person name="Zou X."/>
            <person name="Han Y."/>
            <person name="Richards S."/>
            <person name="Worley K."/>
            <person name="Muzny D."/>
            <person name="Gibbs R."/>
        </authorList>
    </citation>
    <scope>NUCLEOTIDE SEQUENCE</scope>
    <source>
        <strain evidence="9">Sampled in the wild</strain>
    </source>
</reference>
<dbReference type="PANTHER" id="PTHR12289:SF38">
    <property type="entry name" value="METAXIN-2"/>
    <property type="match status" value="1"/>
</dbReference>
<name>A0A8K0KQ51_LADFU</name>
<dbReference type="GO" id="GO:0015031">
    <property type="term" value="P:protein transport"/>
    <property type="evidence" value="ECO:0007669"/>
    <property type="project" value="UniProtKB-KW"/>
</dbReference>
<evidence type="ECO:0000259" key="7">
    <source>
        <dbReference type="Pfam" id="PF10568"/>
    </source>
</evidence>
<keyword evidence="10" id="KW-1185">Reference proteome</keyword>
<dbReference type="Proteomes" id="UP000792457">
    <property type="component" value="Unassembled WGS sequence"/>
</dbReference>
<keyword evidence="4" id="KW-0653">Protein transport</keyword>
<dbReference type="InterPro" id="IPR019564">
    <property type="entry name" value="Sam37/metaxin_N"/>
</dbReference>
<evidence type="ECO:0000256" key="6">
    <source>
        <dbReference type="ARBA" id="ARBA00023136"/>
    </source>
</evidence>
<dbReference type="PANTHER" id="PTHR12289">
    <property type="entry name" value="METAXIN RELATED"/>
    <property type="match status" value="1"/>
</dbReference>
<keyword evidence="2" id="KW-0813">Transport</keyword>
<evidence type="ECO:0000256" key="1">
    <source>
        <dbReference type="ARBA" id="ARBA00004294"/>
    </source>
</evidence>
<sequence length="333" mass="37885">MVVVSEHISPKMTDASPDIFADDSEPEIPEVSLPEENEKSFVTENNLYDIPIKAWSCKYIAEDGEAPFKANNLSSLHLTILTMPSVRLQDSFVPNEESWQDDIRLYEPFEVEQVLLTDFANCLAVQAYLKMCNLNFNVEMRSNAEFMSPSSQVPFIKCGLFVVSELDPIVAFFAHKEVSLSNDLDDKSKGDMRAYMSLVNTVLTNAEQYVLWNVPDVLNSVTKPRYGCVYPWPLNSLLCWRKRRQCLSRLKVYGWLSKSLSEVYEEVHKPTELDALVFGHVFTLMSTPLPDNRLASTVRNFPELTNLSNRIEREYFANSEHMKALSDAANAAV</sequence>
<evidence type="ECO:0000313" key="10">
    <source>
        <dbReference type="Proteomes" id="UP000792457"/>
    </source>
</evidence>
<proteinExistence type="predicted"/>
<dbReference type="EMBL" id="KZ309546">
    <property type="protein sequence ID" value="KAG8239192.1"/>
    <property type="molecule type" value="Genomic_DNA"/>
</dbReference>
<dbReference type="GO" id="GO:0001401">
    <property type="term" value="C:SAM complex"/>
    <property type="evidence" value="ECO:0007669"/>
    <property type="project" value="InterPro"/>
</dbReference>
<evidence type="ECO:0008006" key="11">
    <source>
        <dbReference type="Google" id="ProtNLM"/>
    </source>
</evidence>
<evidence type="ECO:0000256" key="5">
    <source>
        <dbReference type="ARBA" id="ARBA00023128"/>
    </source>
</evidence>
<evidence type="ECO:0000313" key="9">
    <source>
        <dbReference type="EMBL" id="KAG8239192.1"/>
    </source>
</evidence>
<keyword evidence="3" id="KW-1000">Mitochondrion outer membrane</keyword>